<keyword evidence="2" id="KW-1185">Reference proteome</keyword>
<dbReference type="Proteomes" id="UP000288168">
    <property type="component" value="Unassembled WGS sequence"/>
</dbReference>
<name>A0A428QD30_9HYPO</name>
<proteinExistence type="predicted"/>
<gene>
    <name evidence="1" type="ORF">CEP54_005278</name>
</gene>
<dbReference type="STRING" id="1325734.A0A428QD30"/>
<evidence type="ECO:0000313" key="2">
    <source>
        <dbReference type="Proteomes" id="UP000288168"/>
    </source>
</evidence>
<dbReference type="AlphaFoldDB" id="A0A428QD30"/>
<dbReference type="OrthoDB" id="5427329at2759"/>
<reference evidence="1 2" key="1">
    <citation type="submission" date="2017-06" db="EMBL/GenBank/DDBJ databases">
        <title>Comparative genomic analysis of Ambrosia Fusariam Clade fungi.</title>
        <authorList>
            <person name="Stajich J.E."/>
            <person name="Carrillo J."/>
            <person name="Kijimoto T."/>
            <person name="Eskalen A."/>
            <person name="O'Donnell K."/>
            <person name="Kasson M."/>
        </authorList>
    </citation>
    <scope>NUCLEOTIDE SEQUENCE [LARGE SCALE GENOMIC DNA]</scope>
    <source>
        <strain evidence="1 2">NRRL62584</strain>
    </source>
</reference>
<dbReference type="EMBL" id="NKCI01000040">
    <property type="protein sequence ID" value="RSL63203.1"/>
    <property type="molecule type" value="Genomic_DNA"/>
</dbReference>
<organism evidence="1 2">
    <name type="scientific">Fusarium duplospermum</name>
    <dbReference type="NCBI Taxonomy" id="1325734"/>
    <lineage>
        <taxon>Eukaryota</taxon>
        <taxon>Fungi</taxon>
        <taxon>Dikarya</taxon>
        <taxon>Ascomycota</taxon>
        <taxon>Pezizomycotina</taxon>
        <taxon>Sordariomycetes</taxon>
        <taxon>Hypocreomycetidae</taxon>
        <taxon>Hypocreales</taxon>
        <taxon>Nectriaceae</taxon>
        <taxon>Fusarium</taxon>
        <taxon>Fusarium solani species complex</taxon>
    </lineage>
</organism>
<sequence length="420" mass="47901">MNAEAEKAWLLNPKPLSAPEVQLNHRAVKVRNSLGALSDETLQIDENGSAAIFWQKWIKSKFSMKKINASNKRAGEDTQKTVMGNVSAPDRHSTGLKKWCLTNAEWLHLAGFAYGGFMMTGDTSGWSTSQNPHNLVFGTSETNSLMTRYESAWQTFLLYEYELQKMNNIIQLIDSKKRNAREMPKIVSADGQLLVRTNVPESDLDEKMHKAAEDYFFIAHTIEYTLLYEHVSHMLKKPTFQQTVHFFPFSRPLLHKLEAELDRKLMTHLYKSAKRDLTKANGSKLGVKKRRKVVKSINRKQANAKEEEKYFDFEGYDDFSELILGLDLGELGDFESFQDMAMITDFGQFGRAVAVENGEDIVTDEVEDDLMEEQIGKVSIFDEIAIFKAKGKKDQEKPWGFNSVIGEITIFQVDRVLIDG</sequence>
<protein>
    <submittedName>
        <fullName evidence="1">Uncharacterized protein</fullName>
    </submittedName>
</protein>
<evidence type="ECO:0000313" key="1">
    <source>
        <dbReference type="EMBL" id="RSL63203.1"/>
    </source>
</evidence>
<accession>A0A428QD30</accession>
<comment type="caution">
    <text evidence="1">The sequence shown here is derived from an EMBL/GenBank/DDBJ whole genome shotgun (WGS) entry which is preliminary data.</text>
</comment>